<proteinExistence type="predicted"/>
<feature type="domain" description="Glycosyltransferase 2-like" evidence="1">
    <location>
        <begin position="11"/>
        <end position="64"/>
    </location>
</feature>
<keyword evidence="3" id="KW-1185">Reference proteome</keyword>
<keyword evidence="2" id="KW-0808">Transferase</keyword>
<dbReference type="InterPro" id="IPR029044">
    <property type="entry name" value="Nucleotide-diphossugar_trans"/>
</dbReference>
<gene>
    <name evidence="2" type="ORF">BacF7301_15695</name>
</gene>
<dbReference type="SUPFAM" id="SSF53448">
    <property type="entry name" value="Nucleotide-diphospho-sugar transferases"/>
    <property type="match status" value="1"/>
</dbReference>
<evidence type="ECO:0000259" key="1">
    <source>
        <dbReference type="Pfam" id="PF00535"/>
    </source>
</evidence>
<dbReference type="InterPro" id="IPR001173">
    <property type="entry name" value="Glyco_trans_2-like"/>
</dbReference>
<name>A0A6H0KWH3_9BACE</name>
<protein>
    <submittedName>
        <fullName evidence="2">Glycosyltransferase</fullName>
    </submittedName>
</protein>
<dbReference type="Proteomes" id="UP000501780">
    <property type="component" value="Chromosome"/>
</dbReference>
<evidence type="ECO:0000313" key="3">
    <source>
        <dbReference type="Proteomes" id="UP000501780"/>
    </source>
</evidence>
<evidence type="ECO:0000313" key="2">
    <source>
        <dbReference type="EMBL" id="QIU97529.1"/>
    </source>
</evidence>
<accession>A0A6H0KWH3</accession>
<dbReference type="KEGG" id="bfc:BacF7301_15695"/>
<dbReference type="Gene3D" id="3.90.550.10">
    <property type="entry name" value="Spore Coat Polysaccharide Biosynthesis Protein SpsA, Chain A"/>
    <property type="match status" value="1"/>
</dbReference>
<sequence length="119" mass="13387">MCCALFNANGKYPSIQVIHKKNEEVNIARNVGIEKAQTEYIAFVDSDDWGAPDCVETILHEVTDFDLLFFSNNCWFNDCSSVVSVTHVNIVFSNGLEVSHHNLNYQSLCGIIEKLEVLC</sequence>
<dbReference type="CDD" id="cd00761">
    <property type="entry name" value="Glyco_tranf_GTA_type"/>
    <property type="match status" value="1"/>
</dbReference>
<dbReference type="EMBL" id="CP050831">
    <property type="protein sequence ID" value="QIU97529.1"/>
    <property type="molecule type" value="Genomic_DNA"/>
</dbReference>
<dbReference type="AlphaFoldDB" id="A0A6H0KWH3"/>
<dbReference type="Pfam" id="PF00535">
    <property type="entry name" value="Glycos_transf_2"/>
    <property type="match status" value="1"/>
</dbReference>
<reference evidence="2 3" key="1">
    <citation type="submission" date="2020-03" db="EMBL/GenBank/DDBJ databases">
        <title>Genomic analysis of Bacteroides faecium CBA7301.</title>
        <authorList>
            <person name="Kim J."/>
            <person name="Roh S.W."/>
        </authorList>
    </citation>
    <scope>NUCLEOTIDE SEQUENCE [LARGE SCALE GENOMIC DNA]</scope>
    <source>
        <strain evidence="2 3">CBA7301</strain>
    </source>
</reference>
<dbReference type="GO" id="GO:0016740">
    <property type="term" value="F:transferase activity"/>
    <property type="evidence" value="ECO:0007669"/>
    <property type="project" value="UniProtKB-KW"/>
</dbReference>
<organism evidence="2 3">
    <name type="scientific">Bacteroides faecium</name>
    <dbReference type="NCBI Taxonomy" id="2715212"/>
    <lineage>
        <taxon>Bacteria</taxon>
        <taxon>Pseudomonadati</taxon>
        <taxon>Bacteroidota</taxon>
        <taxon>Bacteroidia</taxon>
        <taxon>Bacteroidales</taxon>
        <taxon>Bacteroidaceae</taxon>
        <taxon>Bacteroides</taxon>
    </lineage>
</organism>